<dbReference type="InterPro" id="IPR029051">
    <property type="entry name" value="DUF4352"/>
</dbReference>
<evidence type="ECO:0000256" key="2">
    <source>
        <dbReference type="SAM" id="MobiDB-lite"/>
    </source>
</evidence>
<evidence type="ECO:0000259" key="4">
    <source>
        <dbReference type="Pfam" id="PF11611"/>
    </source>
</evidence>
<keyword evidence="3" id="KW-0812">Transmembrane</keyword>
<feature type="compositionally biased region" description="Low complexity" evidence="2">
    <location>
        <begin position="35"/>
        <end position="47"/>
    </location>
</feature>
<dbReference type="Pfam" id="PF11611">
    <property type="entry name" value="DUF4352"/>
    <property type="match status" value="1"/>
</dbReference>
<evidence type="ECO:0000256" key="1">
    <source>
        <dbReference type="ARBA" id="ARBA00022729"/>
    </source>
</evidence>
<comment type="caution">
    <text evidence="5">The sequence shown here is derived from an EMBL/GenBank/DDBJ whole genome shotgun (WGS) entry which is preliminary data.</text>
</comment>
<sequence>MTTPQTPQHGRPYDPQQQHGYGWPGQQDGAPYGYPQQFAQVPQQRQPAPAPRKRRKWPFVFGGVVVLAVLLGVIAGLGSGGSGTTAAPAGGGAASAAAAGDSAKGPVAAGQAQVNDGVTLTATALKASTSFGQKVLCTTVSYRNGSTSQAGYNQFDWKLQDPNGAIVVSTLAEGNTLNSGNLAAGGSVSGGVCFKNPGLKGTYQVQYTGSIFSSSADVVWTSQVG</sequence>
<proteinExistence type="predicted"/>
<keyword evidence="3" id="KW-1133">Transmembrane helix</keyword>
<feature type="transmembrane region" description="Helical" evidence="3">
    <location>
        <begin position="59"/>
        <end position="78"/>
    </location>
</feature>
<evidence type="ECO:0000313" key="6">
    <source>
        <dbReference type="Proteomes" id="UP001500449"/>
    </source>
</evidence>
<feature type="domain" description="DUF4352" evidence="4">
    <location>
        <begin position="132"/>
        <end position="214"/>
    </location>
</feature>
<dbReference type="EMBL" id="BAAAQK010000018">
    <property type="protein sequence ID" value="GAA1860839.1"/>
    <property type="molecule type" value="Genomic_DNA"/>
</dbReference>
<dbReference type="Gene3D" id="2.60.40.1240">
    <property type="match status" value="1"/>
</dbReference>
<dbReference type="Proteomes" id="UP001500449">
    <property type="component" value="Unassembled WGS sequence"/>
</dbReference>
<gene>
    <name evidence="5" type="ORF">GCM10009836_46230</name>
</gene>
<name>A0ABN2NEQ5_9PSEU</name>
<accession>A0ABN2NEQ5</accession>
<dbReference type="RefSeq" id="WP_344420718.1">
    <property type="nucleotide sequence ID" value="NZ_BAAAQK010000018.1"/>
</dbReference>
<protein>
    <recommendedName>
        <fullName evidence="4">DUF4352 domain-containing protein</fullName>
    </recommendedName>
</protein>
<keyword evidence="3" id="KW-0472">Membrane</keyword>
<reference evidence="5 6" key="1">
    <citation type="journal article" date="2019" name="Int. J. Syst. Evol. Microbiol.">
        <title>The Global Catalogue of Microorganisms (GCM) 10K type strain sequencing project: providing services to taxonomists for standard genome sequencing and annotation.</title>
        <authorList>
            <consortium name="The Broad Institute Genomics Platform"/>
            <consortium name="The Broad Institute Genome Sequencing Center for Infectious Disease"/>
            <person name="Wu L."/>
            <person name="Ma J."/>
        </authorList>
    </citation>
    <scope>NUCLEOTIDE SEQUENCE [LARGE SCALE GENOMIC DNA]</scope>
    <source>
        <strain evidence="5 6">JCM 16009</strain>
    </source>
</reference>
<organism evidence="5 6">
    <name type="scientific">Pseudonocardia ailaonensis</name>
    <dbReference type="NCBI Taxonomy" id="367279"/>
    <lineage>
        <taxon>Bacteria</taxon>
        <taxon>Bacillati</taxon>
        <taxon>Actinomycetota</taxon>
        <taxon>Actinomycetes</taxon>
        <taxon>Pseudonocardiales</taxon>
        <taxon>Pseudonocardiaceae</taxon>
        <taxon>Pseudonocardia</taxon>
    </lineage>
</organism>
<keyword evidence="6" id="KW-1185">Reference proteome</keyword>
<feature type="region of interest" description="Disordered" evidence="2">
    <location>
        <begin position="1"/>
        <end position="53"/>
    </location>
</feature>
<dbReference type="InterPro" id="IPR029050">
    <property type="entry name" value="Immunoprotect_excell_Ig-like"/>
</dbReference>
<evidence type="ECO:0000313" key="5">
    <source>
        <dbReference type="EMBL" id="GAA1860839.1"/>
    </source>
</evidence>
<keyword evidence="1" id="KW-0732">Signal</keyword>
<evidence type="ECO:0000256" key="3">
    <source>
        <dbReference type="SAM" id="Phobius"/>
    </source>
</evidence>